<evidence type="ECO:0000313" key="1">
    <source>
        <dbReference type="EMBL" id="EMA27168.1"/>
    </source>
</evidence>
<proteinExistence type="predicted"/>
<reference evidence="1 2" key="1">
    <citation type="journal article" date="2014" name="PLoS Genet.">
        <title>Phylogenetically driven sequencing of extremely halophilic archaea reveals strategies for static and dynamic osmo-response.</title>
        <authorList>
            <person name="Becker E.A."/>
            <person name="Seitzer P.M."/>
            <person name="Tritt A."/>
            <person name="Larsen D."/>
            <person name="Krusor M."/>
            <person name="Yao A.I."/>
            <person name="Wu D."/>
            <person name="Madern D."/>
            <person name="Eisen J.A."/>
            <person name="Darling A.E."/>
            <person name="Facciotti M.T."/>
        </authorList>
    </citation>
    <scope>NUCLEOTIDE SEQUENCE [LARGE SCALE GENOMIC DNA]</scope>
    <source>
        <strain evidence="2">ATCC 49778 / DSM 6131 / JCM 7785 / NBRC 101032 / NCIMB 13157 / TR-1</strain>
    </source>
</reference>
<gene>
    <name evidence="1" type="ORF">C444_20651</name>
</gene>
<dbReference type="AlphaFoldDB" id="M0L241"/>
<dbReference type="EMBL" id="AOLY01000045">
    <property type="protein sequence ID" value="EMA27168.1"/>
    <property type="molecule type" value="Genomic_DNA"/>
</dbReference>
<protein>
    <submittedName>
        <fullName evidence="1">Uncharacterized protein</fullName>
    </submittedName>
</protein>
<organism evidence="1 2">
    <name type="scientific">Haloarcula japonica (strain ATCC 49778 / DSM 6131 / JCM 7785 / NBRC 101032 / NCIMB 13157 / TR-1)</name>
    <dbReference type="NCBI Taxonomy" id="1227453"/>
    <lineage>
        <taxon>Archaea</taxon>
        <taxon>Methanobacteriati</taxon>
        <taxon>Methanobacteriota</taxon>
        <taxon>Stenosarchaea group</taxon>
        <taxon>Halobacteria</taxon>
        <taxon>Halobacteriales</taxon>
        <taxon>Haloarculaceae</taxon>
        <taxon>Haloarcula</taxon>
    </lineage>
</organism>
<sequence length="83" mass="9568">MIAQGLNLWWLSDERVSVSFNGLLFVYAVRSSQNGHIVSVCSLIATESVYMVWCTTDRFREDILSHPKNTHLFTQGLWGNWFS</sequence>
<dbReference type="Proteomes" id="UP000011524">
    <property type="component" value="Unassembled WGS sequence"/>
</dbReference>
<keyword evidence="2" id="KW-1185">Reference proteome</keyword>
<name>M0L241_HALJT</name>
<accession>M0L241</accession>
<comment type="caution">
    <text evidence="1">The sequence shown here is derived from an EMBL/GenBank/DDBJ whole genome shotgun (WGS) entry which is preliminary data.</text>
</comment>
<evidence type="ECO:0000313" key="2">
    <source>
        <dbReference type="Proteomes" id="UP000011524"/>
    </source>
</evidence>